<accession>A0A6N4VEY0</accession>
<dbReference type="RefSeq" id="WP_163677170.1">
    <property type="nucleotide sequence ID" value="NZ_AP022570.1"/>
</dbReference>
<keyword evidence="1" id="KW-0812">Transmembrane</keyword>
<evidence type="ECO:0000256" key="1">
    <source>
        <dbReference type="SAM" id="Phobius"/>
    </source>
</evidence>
<keyword evidence="1" id="KW-1133">Transmembrane helix</keyword>
<feature type="transmembrane region" description="Helical" evidence="1">
    <location>
        <begin position="12"/>
        <end position="31"/>
    </location>
</feature>
<organism evidence="2 3">
    <name type="scientific">Mycolicibacterium poriferae</name>
    <dbReference type="NCBI Taxonomy" id="39694"/>
    <lineage>
        <taxon>Bacteria</taxon>
        <taxon>Bacillati</taxon>
        <taxon>Actinomycetota</taxon>
        <taxon>Actinomycetes</taxon>
        <taxon>Mycobacteriales</taxon>
        <taxon>Mycobacteriaceae</taxon>
        <taxon>Mycolicibacterium</taxon>
    </lineage>
</organism>
<feature type="transmembrane region" description="Helical" evidence="1">
    <location>
        <begin position="38"/>
        <end position="62"/>
    </location>
</feature>
<name>A0A6N4VEY0_9MYCO</name>
<proteinExistence type="predicted"/>
<dbReference type="AlphaFoldDB" id="A0A6N4VEY0"/>
<reference evidence="2 3" key="1">
    <citation type="journal article" date="2019" name="Emerg. Microbes Infect.">
        <title>Comprehensive subspecies identification of 175 nontuberculous mycobacteria species based on 7547 genomic profiles.</title>
        <authorList>
            <person name="Matsumoto Y."/>
            <person name="Kinjo T."/>
            <person name="Motooka D."/>
            <person name="Nabeya D."/>
            <person name="Jung N."/>
            <person name="Uechi K."/>
            <person name="Horii T."/>
            <person name="Iida T."/>
            <person name="Fujita J."/>
            <person name="Nakamura S."/>
        </authorList>
    </citation>
    <scope>NUCLEOTIDE SEQUENCE [LARGE SCALE GENOMIC DNA]</scope>
    <source>
        <strain evidence="2 3">JCM 12603</strain>
    </source>
</reference>
<dbReference type="Proteomes" id="UP000466785">
    <property type="component" value="Chromosome"/>
</dbReference>
<evidence type="ECO:0000313" key="3">
    <source>
        <dbReference type="Proteomes" id="UP000466785"/>
    </source>
</evidence>
<sequence>MNLAPDSPTLILVIWALAFVVLALWQLICLLHPRLPSLTVVVDVLFQWRITRWLLLAGWFWWGWHVWVRGGW</sequence>
<gene>
    <name evidence="2" type="ORF">MPOR_41770</name>
</gene>
<evidence type="ECO:0000313" key="2">
    <source>
        <dbReference type="EMBL" id="BBX53151.1"/>
    </source>
</evidence>
<dbReference type="EMBL" id="AP022570">
    <property type="protein sequence ID" value="BBX53151.1"/>
    <property type="molecule type" value="Genomic_DNA"/>
</dbReference>
<protein>
    <submittedName>
        <fullName evidence="2">Uncharacterized protein</fullName>
    </submittedName>
</protein>
<keyword evidence="1" id="KW-0472">Membrane</keyword>
<keyword evidence="3" id="KW-1185">Reference proteome</keyword>
<dbReference type="KEGG" id="mpof:MPOR_41770"/>